<comment type="caution">
    <text evidence="2">The sequence shown here is derived from an EMBL/GenBank/DDBJ whole genome shotgun (WGS) entry which is preliminary data.</text>
</comment>
<keyword evidence="3" id="KW-1185">Reference proteome</keyword>
<gene>
    <name evidence="2" type="ORF">HNQ50_003039</name>
</gene>
<evidence type="ECO:0000313" key="3">
    <source>
        <dbReference type="Proteomes" id="UP000543030"/>
    </source>
</evidence>
<proteinExistence type="predicted"/>
<reference evidence="2 3" key="1">
    <citation type="submission" date="2020-08" db="EMBL/GenBank/DDBJ databases">
        <title>Genomic Encyclopedia of Type Strains, Phase IV (KMG-IV): sequencing the most valuable type-strain genomes for metagenomic binning, comparative biology and taxonomic classification.</title>
        <authorList>
            <person name="Goeker M."/>
        </authorList>
    </citation>
    <scope>NUCLEOTIDE SEQUENCE [LARGE SCALE GENOMIC DNA]</scope>
    <source>
        <strain evidence="2 3">DSM 18233</strain>
    </source>
</reference>
<evidence type="ECO:0000259" key="1">
    <source>
        <dbReference type="Pfam" id="PF13182"/>
    </source>
</evidence>
<accession>A0A840RIF3</accession>
<organism evidence="2 3">
    <name type="scientific">Silvimonas terrae</name>
    <dbReference type="NCBI Taxonomy" id="300266"/>
    <lineage>
        <taxon>Bacteria</taxon>
        <taxon>Pseudomonadati</taxon>
        <taxon>Pseudomonadota</taxon>
        <taxon>Betaproteobacteria</taxon>
        <taxon>Neisseriales</taxon>
        <taxon>Chitinibacteraceae</taxon>
        <taxon>Silvimonas</taxon>
    </lineage>
</organism>
<dbReference type="EMBL" id="JACHHN010000006">
    <property type="protein sequence ID" value="MBB5192298.1"/>
    <property type="molecule type" value="Genomic_DNA"/>
</dbReference>
<name>A0A840RIF3_9NEIS</name>
<dbReference type="InterPro" id="IPR025248">
    <property type="entry name" value="DUF4007"/>
</dbReference>
<feature type="domain" description="DUF4007" evidence="1">
    <location>
        <begin position="11"/>
        <end position="284"/>
    </location>
</feature>
<evidence type="ECO:0000313" key="2">
    <source>
        <dbReference type="EMBL" id="MBB5192298.1"/>
    </source>
</evidence>
<dbReference type="Proteomes" id="UP000543030">
    <property type="component" value="Unassembled WGS sequence"/>
</dbReference>
<dbReference type="AlphaFoldDB" id="A0A840RIF3"/>
<dbReference type="RefSeq" id="WP_184101972.1">
    <property type="nucleotide sequence ID" value="NZ_JACHHN010000006.1"/>
</dbReference>
<sequence>MTIGSERTERFSGHESFVCRYGWLPKIYRAVLADARVLRNEEQAMVALGIGRNMVKSLQFWAEATGVIRPSGEGGHAPGPVGGRLFGDLWDPYLEAQESLWLIHWQLTTRAGLAAWSEVFGEGGTIRFDRARLIQALGQRSAPLVRALAPSTLEQHASIFIQSYLPSEKNADDTAWCPLQDLGLLKAMKTEDGRILYSTDVHVQVGLTPRVFALALVDFLLSQQRSGTADFHSLLKGAHSPGVVFRLSEHQLRVLLERTMAEPLRGALRFVDTADTQSIVLKPTEIDPQFKLWQQEEALENV</sequence>
<dbReference type="Pfam" id="PF13182">
    <property type="entry name" value="DUF4007"/>
    <property type="match status" value="1"/>
</dbReference>
<protein>
    <recommendedName>
        <fullName evidence="1">DUF4007 domain-containing protein</fullName>
    </recommendedName>
</protein>